<dbReference type="CDD" id="cd02976">
    <property type="entry name" value="NrdH"/>
    <property type="match status" value="1"/>
</dbReference>
<proteinExistence type="predicted"/>
<evidence type="ECO:0000313" key="2">
    <source>
        <dbReference type="EMBL" id="NHM03104.1"/>
    </source>
</evidence>
<dbReference type="InterPro" id="IPR002109">
    <property type="entry name" value="Glutaredoxin"/>
</dbReference>
<evidence type="ECO:0000313" key="3">
    <source>
        <dbReference type="Proteomes" id="UP000761423"/>
    </source>
</evidence>
<reference evidence="2 3" key="1">
    <citation type="submission" date="2020-02" db="EMBL/GenBank/DDBJ databases">
        <authorList>
            <person name="Chen W.-M."/>
        </authorList>
    </citation>
    <scope>NUCLEOTIDE SEQUENCE [LARGE SCALE GENOMIC DNA]</scope>
    <source>
        <strain evidence="2 3">TWA-26</strain>
    </source>
</reference>
<comment type="caution">
    <text evidence="2">The sequence shown here is derived from an EMBL/GenBank/DDBJ whole genome shotgun (WGS) entry which is preliminary data.</text>
</comment>
<dbReference type="PROSITE" id="PS51354">
    <property type="entry name" value="GLUTAREDOXIN_2"/>
    <property type="match status" value="1"/>
</dbReference>
<dbReference type="RefSeq" id="WP_166234813.1">
    <property type="nucleotide sequence ID" value="NZ_JAAJBV010000001.1"/>
</dbReference>
<name>A0ABX0IB73_9FLAO</name>
<dbReference type="Proteomes" id="UP000761423">
    <property type="component" value="Unassembled WGS sequence"/>
</dbReference>
<gene>
    <name evidence="2" type="ORF">G4L40_00135</name>
</gene>
<dbReference type="EMBL" id="JAAJBV010000001">
    <property type="protein sequence ID" value="NHM03104.1"/>
    <property type="molecule type" value="Genomic_DNA"/>
</dbReference>
<keyword evidence="3" id="KW-1185">Reference proteome</keyword>
<dbReference type="Gene3D" id="3.40.30.10">
    <property type="entry name" value="Glutaredoxin"/>
    <property type="match status" value="1"/>
</dbReference>
<sequence length="114" mass="13243">MNKLFFLILFFFGIAQNELIGQEIQKKTTEQKTIIVYGSDECHHCIETKAFLKEKKMDFIFYDIDKNPEALKEVLIKLKNANISTSNLGIPVVDKYGVLYTNNGDFQEFLKKLE</sequence>
<dbReference type="SUPFAM" id="SSF52833">
    <property type="entry name" value="Thioredoxin-like"/>
    <property type="match status" value="1"/>
</dbReference>
<feature type="domain" description="Glutaredoxin" evidence="1">
    <location>
        <begin position="34"/>
        <end position="76"/>
    </location>
</feature>
<dbReference type="Pfam" id="PF00462">
    <property type="entry name" value="Glutaredoxin"/>
    <property type="match status" value="1"/>
</dbReference>
<organism evidence="2 3">
    <name type="scientific">Flavobacterium celericrescens</name>
    <dbReference type="NCBI Taxonomy" id="2709780"/>
    <lineage>
        <taxon>Bacteria</taxon>
        <taxon>Pseudomonadati</taxon>
        <taxon>Bacteroidota</taxon>
        <taxon>Flavobacteriia</taxon>
        <taxon>Flavobacteriales</taxon>
        <taxon>Flavobacteriaceae</taxon>
        <taxon>Flavobacterium</taxon>
    </lineage>
</organism>
<accession>A0ABX0IB73</accession>
<protein>
    <submittedName>
        <fullName evidence="2">Glutaredoxin family protein</fullName>
    </submittedName>
</protein>
<evidence type="ECO:0000259" key="1">
    <source>
        <dbReference type="Pfam" id="PF00462"/>
    </source>
</evidence>
<dbReference type="InterPro" id="IPR036249">
    <property type="entry name" value="Thioredoxin-like_sf"/>
</dbReference>